<dbReference type="AlphaFoldDB" id="A0A833LYP4"/>
<dbReference type="EMBL" id="WBUI01000007">
    <property type="protein sequence ID" value="KAB2932955.1"/>
    <property type="molecule type" value="Genomic_DNA"/>
</dbReference>
<feature type="signal peptide" evidence="2">
    <location>
        <begin position="1"/>
        <end position="24"/>
    </location>
</feature>
<dbReference type="Gene3D" id="3.40.50.10610">
    <property type="entry name" value="ABC-type transport auxiliary lipoprotein component"/>
    <property type="match status" value="1"/>
</dbReference>
<dbReference type="Pfam" id="PF03783">
    <property type="entry name" value="CsgG"/>
    <property type="match status" value="1"/>
</dbReference>
<feature type="coiled-coil region" evidence="1">
    <location>
        <begin position="78"/>
        <end position="105"/>
    </location>
</feature>
<evidence type="ECO:0000256" key="2">
    <source>
        <dbReference type="SAM" id="SignalP"/>
    </source>
</evidence>
<name>A0A833LYP4_9LEPT</name>
<evidence type="ECO:0000313" key="4">
    <source>
        <dbReference type="Proteomes" id="UP000460298"/>
    </source>
</evidence>
<dbReference type="Proteomes" id="UP000460298">
    <property type="component" value="Unassembled WGS sequence"/>
</dbReference>
<keyword evidence="1" id="KW-0175">Coiled coil</keyword>
<comment type="caution">
    <text evidence="3">The sequence shown here is derived from an EMBL/GenBank/DDBJ whole genome shotgun (WGS) entry which is preliminary data.</text>
</comment>
<sequence>MRRFYSTPIILLFLILARCSSTQADVAQSSRSELQNYRQIAVLQLEFQVSGTDGLSLTENFWDVLQATNQGVQRPSFQTRQAEKVQRTQGRLHELEDEMINIMNRHLLSRGFNPLDRSAVVLLLKEHSLMNTGLYDNSKSLQIGRLATADAVLVGSLRVNVQGADMPSYEIVFYGKMLAVESGKLLALGESHTKTTEFTRDAIRSVINAWFDELDELN</sequence>
<dbReference type="GO" id="GO:0030288">
    <property type="term" value="C:outer membrane-bounded periplasmic space"/>
    <property type="evidence" value="ECO:0007669"/>
    <property type="project" value="InterPro"/>
</dbReference>
<evidence type="ECO:0008006" key="5">
    <source>
        <dbReference type="Google" id="ProtNLM"/>
    </source>
</evidence>
<gene>
    <name evidence="3" type="ORF">F9K24_08805</name>
</gene>
<keyword evidence="2" id="KW-0732">Signal</keyword>
<dbReference type="InterPro" id="IPR005534">
    <property type="entry name" value="Curli_assmbl/transp-comp_CsgG"/>
</dbReference>
<proteinExistence type="predicted"/>
<reference evidence="3 4" key="1">
    <citation type="submission" date="2019-10" db="EMBL/GenBank/DDBJ databases">
        <title>Extracellular Electron Transfer in a Candidatus Methanoperedens spp. Enrichment Culture.</title>
        <authorList>
            <person name="Berger S."/>
            <person name="Rangel Shaw D."/>
            <person name="Berben T."/>
            <person name="In 'T Zandt M."/>
            <person name="Frank J."/>
            <person name="Reimann J."/>
            <person name="Jetten M.S.M."/>
            <person name="Welte C.U."/>
        </authorList>
    </citation>
    <scope>NUCLEOTIDE SEQUENCE [LARGE SCALE GENOMIC DNA]</scope>
    <source>
        <strain evidence="3">SB12</strain>
    </source>
</reference>
<protein>
    <recommendedName>
        <fullName evidence="5">Curli production assembly/transport component CsgG</fullName>
    </recommendedName>
</protein>
<evidence type="ECO:0000313" key="3">
    <source>
        <dbReference type="EMBL" id="KAB2932955.1"/>
    </source>
</evidence>
<accession>A0A833LYP4</accession>
<organism evidence="3 4">
    <name type="scientific">Leptonema illini</name>
    <dbReference type="NCBI Taxonomy" id="183"/>
    <lineage>
        <taxon>Bacteria</taxon>
        <taxon>Pseudomonadati</taxon>
        <taxon>Spirochaetota</taxon>
        <taxon>Spirochaetia</taxon>
        <taxon>Leptospirales</taxon>
        <taxon>Leptospiraceae</taxon>
        <taxon>Leptonema</taxon>
    </lineage>
</organism>
<evidence type="ECO:0000256" key="1">
    <source>
        <dbReference type="SAM" id="Coils"/>
    </source>
</evidence>
<feature type="chain" id="PRO_5032607649" description="Curli production assembly/transport component CsgG" evidence="2">
    <location>
        <begin position="25"/>
        <end position="218"/>
    </location>
</feature>